<keyword evidence="2" id="KW-1185">Reference proteome</keyword>
<proteinExistence type="predicted"/>
<dbReference type="OrthoDB" id="10263222at2759"/>
<sequence>MGEQPVKELLRFVMQQPFDFLKMFVSDGFLIMTNEQLKRAEFTVSEGWSIPLSLQLYWKPVFIMIYEAKVVNELLINLLSRLSANENPLQTEYQLVAWTKFFLEPCVQTENDVMTPSDWSRILHKMVAATGHFEAATVEA</sequence>
<gene>
    <name evidence="1" type="ORF">SVUK_LOCUS19628</name>
</gene>
<dbReference type="EMBL" id="UYYB01131691">
    <property type="protein sequence ID" value="VDM84630.1"/>
    <property type="molecule type" value="Genomic_DNA"/>
</dbReference>
<name>A0A3P7JGB0_STRVU</name>
<protein>
    <submittedName>
        <fullName evidence="1">Uncharacterized protein</fullName>
    </submittedName>
</protein>
<organism evidence="1 2">
    <name type="scientific">Strongylus vulgaris</name>
    <name type="common">Blood worm</name>
    <dbReference type="NCBI Taxonomy" id="40348"/>
    <lineage>
        <taxon>Eukaryota</taxon>
        <taxon>Metazoa</taxon>
        <taxon>Ecdysozoa</taxon>
        <taxon>Nematoda</taxon>
        <taxon>Chromadorea</taxon>
        <taxon>Rhabditida</taxon>
        <taxon>Rhabditina</taxon>
        <taxon>Rhabditomorpha</taxon>
        <taxon>Strongyloidea</taxon>
        <taxon>Strongylidae</taxon>
        <taxon>Strongylus</taxon>
    </lineage>
</organism>
<evidence type="ECO:0000313" key="2">
    <source>
        <dbReference type="Proteomes" id="UP000270094"/>
    </source>
</evidence>
<evidence type="ECO:0000313" key="1">
    <source>
        <dbReference type="EMBL" id="VDM84630.1"/>
    </source>
</evidence>
<accession>A0A3P7JGB0</accession>
<dbReference type="AlphaFoldDB" id="A0A3P7JGB0"/>
<dbReference type="Proteomes" id="UP000270094">
    <property type="component" value="Unassembled WGS sequence"/>
</dbReference>
<reference evidence="1" key="1">
    <citation type="submission" date="2018-11" db="EMBL/GenBank/DDBJ databases">
        <authorList>
            <consortium name="Pathogen Informatics"/>
        </authorList>
    </citation>
    <scope>NUCLEOTIDE SEQUENCE [LARGE SCALE GENOMIC DNA]</scope>
</reference>